<dbReference type="Proteomes" id="UP000245768">
    <property type="component" value="Unassembled WGS sequence"/>
</dbReference>
<dbReference type="InterPro" id="IPR009061">
    <property type="entry name" value="DNA-bd_dom_put_sf"/>
</dbReference>
<dbReference type="Gene3D" id="3.30.930.10">
    <property type="entry name" value="Bira Bifunctional Protein, Domain 2"/>
    <property type="match status" value="1"/>
</dbReference>
<keyword evidence="20" id="KW-1185">Reference proteome</keyword>
<keyword evidence="9" id="KW-0479">Metal-binding</keyword>
<protein>
    <recommendedName>
        <fullName evidence="6">Phenylalanine--tRNA ligase beta subunit</fullName>
        <ecNumber evidence="5">6.1.1.20</ecNumber>
    </recommendedName>
    <alternativeName>
        <fullName evidence="15">Phenylalanyl-tRNA synthetase beta subunit</fullName>
    </alternativeName>
</protein>
<dbReference type="SMART" id="SM00874">
    <property type="entry name" value="B5"/>
    <property type="match status" value="1"/>
</dbReference>
<dbReference type="SUPFAM" id="SSF55681">
    <property type="entry name" value="Class II aaRS and biotin synthetases"/>
    <property type="match status" value="2"/>
</dbReference>
<dbReference type="InterPro" id="IPR005147">
    <property type="entry name" value="tRNA_synthase_B5-dom"/>
</dbReference>
<evidence type="ECO:0000256" key="16">
    <source>
        <dbReference type="ARBA" id="ARBA00049255"/>
    </source>
</evidence>
<sequence length="673" mass="74347">MPTVSVDKERFLQALGEKYTTKEFDELCFQFGIELDEDTTEDVKGTDERPSLKIDIPANRYDLLCHEGISRALRVFLGKEPQPVLKLSQPSQMVELNIHDSVKKIRPYASAAILRGVKFTPENYASFIDLQDKLHQNLARRRTLVAIGTHDLGTIAGPFTYEALPPQEIKFAPLNRPGQVMDGVKLMEVLETDRHLNKYLSIIRDSPVYPVILDKSRTVCSLPPIINSEHSKITLDTKDVFIDMTATDETRLESAMNILVAMFSVYCSEPFTVEPVKVTYQDGRSSVQPSLAPRKTTARVSYINTCTGLSLKAEEVVGYLKRMGHDASLSKEKPEEVIDVDIPCTRPDVLQECDLMEDVAVAFGFDNLPRRFPSTNTIAAPLPINKLSDLVRRECAYAGWIEVLPLILCSRAENFAALRRKDDGSAISLENPQTAEFQVVRTSLLPGVLKTVRENRKHALPLRTFEVSDVAFKDEVTDPERCARNERHVTAVYCDKSANFEVVHGLLDRLMRALDVPRISRDDKAAKRGYYLAETDHPTFFPGRAASIFVRGSTTSVAEDALSSHGPPAAPILDSAVTTKATSGSTDIAQPKAEQDESASSKVTNTLSSAADSLGKALSDIVSGKTASNVAQKVRQGGDVDIGLIGVLHPEVLSSFELDYPCSALEFDLEVFL</sequence>
<dbReference type="InParanoid" id="A0A316YH10"/>
<evidence type="ECO:0000259" key="18">
    <source>
        <dbReference type="PROSITE" id="PS51483"/>
    </source>
</evidence>
<dbReference type="GO" id="GO:0003723">
    <property type="term" value="F:RNA binding"/>
    <property type="evidence" value="ECO:0007669"/>
    <property type="project" value="InterPro"/>
</dbReference>
<dbReference type="SMART" id="SM00873">
    <property type="entry name" value="B3_4"/>
    <property type="match status" value="1"/>
</dbReference>
<dbReference type="FunFam" id="3.30.56.10:FF:000004">
    <property type="entry name" value="Phenylalanyl-tRNA synthetase, beta subunit"/>
    <property type="match status" value="1"/>
</dbReference>
<dbReference type="Gene3D" id="3.30.56.10">
    <property type="match status" value="2"/>
</dbReference>
<evidence type="ECO:0000256" key="5">
    <source>
        <dbReference type="ARBA" id="ARBA00012814"/>
    </source>
</evidence>
<dbReference type="NCBIfam" id="TIGR00471">
    <property type="entry name" value="pheT_arch"/>
    <property type="match status" value="1"/>
</dbReference>
<dbReference type="InterPro" id="IPR045060">
    <property type="entry name" value="Phe-tRNA-ligase_IIc_bsu"/>
</dbReference>
<accession>A0A316YH10</accession>
<evidence type="ECO:0000256" key="9">
    <source>
        <dbReference type="ARBA" id="ARBA00022723"/>
    </source>
</evidence>
<evidence type="ECO:0000256" key="6">
    <source>
        <dbReference type="ARBA" id="ARBA00017032"/>
    </source>
</evidence>
<comment type="subunit">
    <text evidence="4">Tetramer of two alpha and two beta subunits.</text>
</comment>
<dbReference type="GO" id="GO:0004826">
    <property type="term" value="F:phenylalanine-tRNA ligase activity"/>
    <property type="evidence" value="ECO:0007669"/>
    <property type="project" value="UniProtKB-EC"/>
</dbReference>
<dbReference type="EMBL" id="KZ819638">
    <property type="protein sequence ID" value="PWN88366.1"/>
    <property type="molecule type" value="Genomic_DNA"/>
</dbReference>
<dbReference type="GO" id="GO:0000287">
    <property type="term" value="F:magnesium ion binding"/>
    <property type="evidence" value="ECO:0007669"/>
    <property type="project" value="InterPro"/>
</dbReference>
<dbReference type="PANTHER" id="PTHR10947">
    <property type="entry name" value="PHENYLALANYL-TRNA SYNTHETASE BETA CHAIN AND LEUCINE-RICH REPEAT-CONTAINING PROTEIN 47"/>
    <property type="match status" value="1"/>
</dbReference>
<comment type="subcellular location">
    <subcellularLocation>
        <location evidence="2">Cytoplasm</location>
    </subcellularLocation>
</comment>
<dbReference type="GO" id="GO:0009328">
    <property type="term" value="C:phenylalanine-tRNA ligase complex"/>
    <property type="evidence" value="ECO:0007669"/>
    <property type="project" value="TreeGrafter"/>
</dbReference>
<evidence type="ECO:0000256" key="7">
    <source>
        <dbReference type="ARBA" id="ARBA00022490"/>
    </source>
</evidence>
<dbReference type="FunFam" id="3.50.40.10:FF:000002">
    <property type="entry name" value="phenylalanine--tRNA ligase beta subunit"/>
    <property type="match status" value="1"/>
</dbReference>
<dbReference type="RefSeq" id="XP_025375564.1">
    <property type="nucleotide sequence ID" value="XM_025525232.1"/>
</dbReference>
<dbReference type="InterPro" id="IPR004531">
    <property type="entry name" value="Phe-tRNA-synth_IIc_bsu_arc_euk"/>
</dbReference>
<evidence type="ECO:0000256" key="3">
    <source>
        <dbReference type="ARBA" id="ARBA00007438"/>
    </source>
</evidence>
<evidence type="ECO:0000256" key="12">
    <source>
        <dbReference type="ARBA" id="ARBA00022842"/>
    </source>
</evidence>
<dbReference type="InterPro" id="IPR005146">
    <property type="entry name" value="B3/B4_tRNA-bd"/>
</dbReference>
<keyword evidence="14 19" id="KW-0030">Aminoacyl-tRNA synthetase</keyword>
<proteinExistence type="inferred from homology"/>
<name>A0A316YH10_9BASI</name>
<evidence type="ECO:0000256" key="17">
    <source>
        <dbReference type="SAM" id="MobiDB-lite"/>
    </source>
</evidence>
<keyword evidence="11" id="KW-0067">ATP-binding</keyword>
<dbReference type="Pfam" id="PF17759">
    <property type="entry name" value="tRNA_synthFbeta"/>
    <property type="match status" value="2"/>
</dbReference>
<keyword evidence="10" id="KW-0547">Nucleotide-binding</keyword>
<dbReference type="InterPro" id="IPR045864">
    <property type="entry name" value="aa-tRNA-synth_II/BPL/LPL"/>
</dbReference>
<dbReference type="InterPro" id="IPR020825">
    <property type="entry name" value="Phe-tRNA_synthase-like_B3/B4"/>
</dbReference>
<dbReference type="Pfam" id="PF18262">
    <property type="entry name" value="PhetRS_B1"/>
    <property type="match status" value="1"/>
</dbReference>
<dbReference type="FunCoup" id="A0A316YH10">
    <property type="interactions" value="595"/>
</dbReference>
<evidence type="ECO:0000256" key="11">
    <source>
        <dbReference type="ARBA" id="ARBA00022840"/>
    </source>
</evidence>
<dbReference type="STRING" id="215250.A0A316YH10"/>
<evidence type="ECO:0000313" key="20">
    <source>
        <dbReference type="Proteomes" id="UP000245768"/>
    </source>
</evidence>
<dbReference type="AlphaFoldDB" id="A0A316YH10"/>
<organism evidence="19 20">
    <name type="scientific">Acaromyces ingoldii</name>
    <dbReference type="NCBI Taxonomy" id="215250"/>
    <lineage>
        <taxon>Eukaryota</taxon>
        <taxon>Fungi</taxon>
        <taxon>Dikarya</taxon>
        <taxon>Basidiomycota</taxon>
        <taxon>Ustilaginomycotina</taxon>
        <taxon>Exobasidiomycetes</taxon>
        <taxon>Exobasidiales</taxon>
        <taxon>Cryptobasidiaceae</taxon>
        <taxon>Acaromyces</taxon>
    </lineage>
</organism>
<dbReference type="FunFam" id="3.30.56.10:FF:000006">
    <property type="entry name" value="Phenylalanyl-tRNA synthetase subunit beta"/>
    <property type="match status" value="1"/>
</dbReference>
<evidence type="ECO:0000256" key="1">
    <source>
        <dbReference type="ARBA" id="ARBA00001946"/>
    </source>
</evidence>
<evidence type="ECO:0000256" key="13">
    <source>
        <dbReference type="ARBA" id="ARBA00022917"/>
    </source>
</evidence>
<feature type="domain" description="B5" evidence="18">
    <location>
        <begin position="291"/>
        <end position="370"/>
    </location>
</feature>
<reference evidence="19 20" key="1">
    <citation type="journal article" date="2018" name="Mol. Biol. Evol.">
        <title>Broad Genomic Sampling Reveals a Smut Pathogenic Ancestry of the Fungal Clade Ustilaginomycotina.</title>
        <authorList>
            <person name="Kijpornyongpan T."/>
            <person name="Mondo S.J."/>
            <person name="Barry K."/>
            <person name="Sandor L."/>
            <person name="Lee J."/>
            <person name="Lipzen A."/>
            <person name="Pangilinan J."/>
            <person name="LaButti K."/>
            <person name="Hainaut M."/>
            <person name="Henrissat B."/>
            <person name="Grigoriev I.V."/>
            <person name="Spatafora J.W."/>
            <person name="Aime M.C."/>
        </authorList>
    </citation>
    <scope>NUCLEOTIDE SEQUENCE [LARGE SCALE GENOMIC DNA]</scope>
    <source>
        <strain evidence="19 20">MCA 4198</strain>
    </source>
</reference>
<keyword evidence="7" id="KW-0963">Cytoplasm</keyword>
<comment type="cofactor">
    <cofactor evidence="1">
        <name>Mg(2+)</name>
        <dbReference type="ChEBI" id="CHEBI:18420"/>
    </cofactor>
</comment>
<comment type="catalytic activity">
    <reaction evidence="16">
        <text>tRNA(Phe) + L-phenylalanine + ATP = L-phenylalanyl-tRNA(Phe) + AMP + diphosphate + H(+)</text>
        <dbReference type="Rhea" id="RHEA:19413"/>
        <dbReference type="Rhea" id="RHEA-COMP:9668"/>
        <dbReference type="Rhea" id="RHEA-COMP:9699"/>
        <dbReference type="ChEBI" id="CHEBI:15378"/>
        <dbReference type="ChEBI" id="CHEBI:30616"/>
        <dbReference type="ChEBI" id="CHEBI:33019"/>
        <dbReference type="ChEBI" id="CHEBI:58095"/>
        <dbReference type="ChEBI" id="CHEBI:78442"/>
        <dbReference type="ChEBI" id="CHEBI:78531"/>
        <dbReference type="ChEBI" id="CHEBI:456215"/>
        <dbReference type="EC" id="6.1.1.20"/>
    </reaction>
</comment>
<evidence type="ECO:0000256" key="8">
    <source>
        <dbReference type="ARBA" id="ARBA00022598"/>
    </source>
</evidence>
<dbReference type="OrthoDB" id="1698572at2759"/>
<dbReference type="PROSITE" id="PS51483">
    <property type="entry name" value="B5"/>
    <property type="match status" value="1"/>
</dbReference>
<dbReference type="Pfam" id="PF03484">
    <property type="entry name" value="B5"/>
    <property type="match status" value="1"/>
</dbReference>
<evidence type="ECO:0000256" key="2">
    <source>
        <dbReference type="ARBA" id="ARBA00004496"/>
    </source>
</evidence>
<dbReference type="Pfam" id="PF03483">
    <property type="entry name" value="B3_4"/>
    <property type="match status" value="1"/>
</dbReference>
<evidence type="ECO:0000256" key="14">
    <source>
        <dbReference type="ARBA" id="ARBA00023146"/>
    </source>
</evidence>
<dbReference type="InterPro" id="IPR040659">
    <property type="entry name" value="PhetRS_B1"/>
</dbReference>
<evidence type="ECO:0000256" key="4">
    <source>
        <dbReference type="ARBA" id="ARBA00011209"/>
    </source>
</evidence>
<dbReference type="EC" id="6.1.1.20" evidence="5"/>
<evidence type="ECO:0000256" key="10">
    <source>
        <dbReference type="ARBA" id="ARBA00022741"/>
    </source>
</evidence>
<dbReference type="GO" id="GO:0006432">
    <property type="term" value="P:phenylalanyl-tRNA aminoacylation"/>
    <property type="evidence" value="ECO:0007669"/>
    <property type="project" value="InterPro"/>
</dbReference>
<feature type="region of interest" description="Disordered" evidence="17">
    <location>
        <begin position="583"/>
        <end position="602"/>
    </location>
</feature>
<evidence type="ECO:0000313" key="19">
    <source>
        <dbReference type="EMBL" id="PWN88366.1"/>
    </source>
</evidence>
<keyword evidence="13" id="KW-0648">Protein biosynthesis</keyword>
<evidence type="ECO:0000256" key="15">
    <source>
        <dbReference type="ARBA" id="ARBA00033189"/>
    </source>
</evidence>
<gene>
    <name evidence="19" type="ORF">FA10DRAFT_303337</name>
</gene>
<dbReference type="CDD" id="cd00769">
    <property type="entry name" value="PheRS_beta_core"/>
    <property type="match status" value="1"/>
</dbReference>
<keyword evidence="8" id="KW-0436">Ligase</keyword>
<dbReference type="Gene3D" id="3.50.40.10">
    <property type="entry name" value="Phenylalanyl-trna Synthetase, Chain B, domain 3"/>
    <property type="match status" value="1"/>
</dbReference>
<dbReference type="PANTHER" id="PTHR10947:SF0">
    <property type="entry name" value="PHENYLALANINE--TRNA LIGASE BETA SUBUNIT"/>
    <property type="match status" value="1"/>
</dbReference>
<keyword evidence="12" id="KW-0460">Magnesium</keyword>
<comment type="similarity">
    <text evidence="3">Belongs to the phenylalanyl-tRNA synthetase beta subunit family. Type 2 subfamily.</text>
</comment>
<dbReference type="GO" id="GO:0005524">
    <property type="term" value="F:ATP binding"/>
    <property type="evidence" value="ECO:0007669"/>
    <property type="project" value="UniProtKB-KW"/>
</dbReference>
<dbReference type="InterPro" id="IPR041616">
    <property type="entry name" value="PheRS_beta_core"/>
</dbReference>
<dbReference type="SUPFAM" id="SSF46955">
    <property type="entry name" value="Putative DNA-binding domain"/>
    <property type="match status" value="2"/>
</dbReference>
<dbReference type="GeneID" id="37047148"/>